<keyword evidence="2" id="KW-0489">Methyltransferase</keyword>
<protein>
    <submittedName>
        <fullName evidence="2">Methyltransferase family protein</fullName>
    </submittedName>
</protein>
<sequence>MPAKDRLVDDRTLEASAVVANCDMNRLRGLDGYRRELGLDVVATLVEAVRRHGTAHWLDLCCGSGNALTEARRALTRYGLADRVTLTGVDLVDHFDPAARAAADLHTASVTTWPTPPGARYDLITCVHGLHYVGDKLLAVTRAVATLAPDGRFVAHLAATALRSATGGPLTRRFHRALRDHDVQYHPRARRLSCTGPRDIDWRLTYLGADADAGPNHTGQPAVDSYYRPAGD</sequence>
<reference evidence="2 3" key="1">
    <citation type="journal article" date="2013" name="Stand. Genomic Sci.">
        <title>Genomic Encyclopedia of Type Strains, Phase I: The one thousand microbial genomes (KMG-I) project.</title>
        <authorList>
            <person name="Kyrpides N.C."/>
            <person name="Woyke T."/>
            <person name="Eisen J.A."/>
            <person name="Garrity G."/>
            <person name="Lilburn T.G."/>
            <person name="Beck B.J."/>
            <person name="Whitman W.B."/>
            <person name="Hugenholtz P."/>
            <person name="Klenk H.P."/>
        </authorList>
    </citation>
    <scope>NUCLEOTIDE SEQUENCE [LARGE SCALE GENOMIC DNA]</scope>
    <source>
        <strain evidence="2 3">DSM 45044</strain>
    </source>
</reference>
<keyword evidence="3" id="KW-1185">Reference proteome</keyword>
<dbReference type="GO" id="GO:0032259">
    <property type="term" value="P:methylation"/>
    <property type="evidence" value="ECO:0007669"/>
    <property type="project" value="UniProtKB-KW"/>
</dbReference>
<accession>A0A562VCK8</accession>
<dbReference type="GO" id="GO:0008168">
    <property type="term" value="F:methyltransferase activity"/>
    <property type="evidence" value="ECO:0007669"/>
    <property type="project" value="UniProtKB-KW"/>
</dbReference>
<dbReference type="Proteomes" id="UP000321617">
    <property type="component" value="Unassembled WGS sequence"/>
</dbReference>
<evidence type="ECO:0000313" key="3">
    <source>
        <dbReference type="Proteomes" id="UP000321617"/>
    </source>
</evidence>
<dbReference type="InterPro" id="IPR029063">
    <property type="entry name" value="SAM-dependent_MTases_sf"/>
</dbReference>
<proteinExistence type="predicted"/>
<dbReference type="AlphaFoldDB" id="A0A562VCK8"/>
<feature type="region of interest" description="Disordered" evidence="1">
    <location>
        <begin position="213"/>
        <end position="232"/>
    </location>
</feature>
<dbReference type="SUPFAM" id="SSF53335">
    <property type="entry name" value="S-adenosyl-L-methionine-dependent methyltransferases"/>
    <property type="match status" value="1"/>
</dbReference>
<evidence type="ECO:0000256" key="1">
    <source>
        <dbReference type="SAM" id="MobiDB-lite"/>
    </source>
</evidence>
<dbReference type="Gene3D" id="3.40.50.150">
    <property type="entry name" value="Vaccinia Virus protein VP39"/>
    <property type="match status" value="1"/>
</dbReference>
<name>A0A562VCK8_9ACTN</name>
<dbReference type="Pfam" id="PF13489">
    <property type="entry name" value="Methyltransf_23"/>
    <property type="match status" value="1"/>
</dbReference>
<organism evidence="2 3">
    <name type="scientific">Stackebrandtia albiflava</name>
    <dbReference type="NCBI Taxonomy" id="406432"/>
    <lineage>
        <taxon>Bacteria</taxon>
        <taxon>Bacillati</taxon>
        <taxon>Actinomycetota</taxon>
        <taxon>Actinomycetes</taxon>
        <taxon>Glycomycetales</taxon>
        <taxon>Glycomycetaceae</taxon>
        <taxon>Stackebrandtia</taxon>
    </lineage>
</organism>
<dbReference type="EMBL" id="VLLL01000005">
    <property type="protein sequence ID" value="TWJ15595.1"/>
    <property type="molecule type" value="Genomic_DNA"/>
</dbReference>
<gene>
    <name evidence="2" type="ORF">LX16_1306</name>
</gene>
<comment type="caution">
    <text evidence="2">The sequence shown here is derived from an EMBL/GenBank/DDBJ whole genome shotgun (WGS) entry which is preliminary data.</text>
</comment>
<dbReference type="CDD" id="cd02440">
    <property type="entry name" value="AdoMet_MTases"/>
    <property type="match status" value="1"/>
</dbReference>
<keyword evidence="2" id="KW-0808">Transferase</keyword>
<dbReference type="OrthoDB" id="517270at2"/>
<dbReference type="RefSeq" id="WP_147134540.1">
    <property type="nucleotide sequence ID" value="NZ_BAABIJ010000001.1"/>
</dbReference>
<evidence type="ECO:0000313" key="2">
    <source>
        <dbReference type="EMBL" id="TWJ15595.1"/>
    </source>
</evidence>